<evidence type="ECO:0000313" key="2">
    <source>
        <dbReference type="Proteomes" id="UP000269352"/>
    </source>
</evidence>
<evidence type="ECO:0000313" key="1">
    <source>
        <dbReference type="EMBL" id="GBR73929.1"/>
    </source>
</evidence>
<name>A0A388TB01_TERA1</name>
<gene>
    <name evidence="1" type="ORF">NO1_1193</name>
</gene>
<proteinExistence type="predicted"/>
<protein>
    <submittedName>
        <fullName evidence="1">Uncharacterized protein</fullName>
    </submittedName>
</protein>
<sequence length="133" mass="15646">MRHRDPSLARLWPDLTKLLPLDTTQGVRDLLCVNTLGFFRLVQSMPNKQVESWRLWLAQTAYEQMRFVEDPMRAVQLAKDLYKAKGYAEDWIVQKISGALLAKEKNTTEKEKMDEDFLLFMSELTKNIQPVWQ</sequence>
<dbReference type="EMBL" id="BGZN01000024">
    <property type="protein sequence ID" value="GBR73929.1"/>
    <property type="molecule type" value="Genomic_DNA"/>
</dbReference>
<reference evidence="1 2" key="1">
    <citation type="journal article" date="2019" name="ISME J.">
        <title>Genome analyses of uncultured TG2/ZB3 bacteria in 'Margulisbacteria' specifically attached to ectosymbiotic spirochetes of protists in the termite gut.</title>
        <authorList>
            <person name="Utami Y.D."/>
            <person name="Kuwahara H."/>
            <person name="Igai K."/>
            <person name="Murakami T."/>
            <person name="Sugaya K."/>
            <person name="Morikawa T."/>
            <person name="Nagura Y."/>
            <person name="Yuki M."/>
            <person name="Deevong P."/>
            <person name="Inoue T."/>
            <person name="Kihara K."/>
            <person name="Lo N."/>
            <person name="Yamada A."/>
            <person name="Ohkuma M."/>
            <person name="Hongoh Y."/>
        </authorList>
    </citation>
    <scope>NUCLEOTIDE SEQUENCE [LARGE SCALE GENOMIC DNA]</scope>
    <source>
        <strain evidence="1">NkOx7-01</strain>
    </source>
</reference>
<accession>A0A388TB01</accession>
<comment type="caution">
    <text evidence="1">The sequence shown here is derived from an EMBL/GenBank/DDBJ whole genome shotgun (WGS) entry which is preliminary data.</text>
</comment>
<dbReference type="Proteomes" id="UP000269352">
    <property type="component" value="Unassembled WGS sequence"/>
</dbReference>
<keyword evidence="2" id="KW-1185">Reference proteome</keyword>
<organism evidence="1 2">
    <name type="scientific">Termititenax aidoneus</name>
    <dbReference type="NCBI Taxonomy" id="2218524"/>
    <lineage>
        <taxon>Bacteria</taxon>
        <taxon>Bacillati</taxon>
        <taxon>Candidatus Margulisiibacteriota</taxon>
        <taxon>Candidatus Termititenacia</taxon>
        <taxon>Candidatus Termititenacales</taxon>
        <taxon>Candidatus Termititenacaceae</taxon>
        <taxon>Candidatus Termititenax</taxon>
    </lineage>
</organism>
<dbReference type="AlphaFoldDB" id="A0A388TB01"/>